<evidence type="ECO:0000313" key="3">
    <source>
        <dbReference type="Proteomes" id="UP000886883"/>
    </source>
</evidence>
<reference evidence="2" key="1">
    <citation type="journal article" date="2021" name="PeerJ">
        <title>Extensive microbial diversity within the chicken gut microbiome revealed by metagenomics and culture.</title>
        <authorList>
            <person name="Gilroy R."/>
            <person name="Ravi A."/>
            <person name="Getino M."/>
            <person name="Pursley I."/>
            <person name="Horton D.L."/>
            <person name="Alikhan N.F."/>
            <person name="Baker D."/>
            <person name="Gharbi K."/>
            <person name="Hall N."/>
            <person name="Watson M."/>
            <person name="Adriaenssens E.M."/>
            <person name="Foster-Nyarko E."/>
            <person name="Jarju S."/>
            <person name="Secka A."/>
            <person name="Antonio M."/>
            <person name="Oren A."/>
            <person name="Chaudhuri R.R."/>
            <person name="La Ragione R."/>
            <person name="Hildebrand F."/>
            <person name="Pallen M.J."/>
        </authorList>
    </citation>
    <scope>NUCLEOTIDE SEQUENCE</scope>
    <source>
        <strain evidence="2">USAMLcec3-2134</strain>
    </source>
</reference>
<dbReference type="AlphaFoldDB" id="A0A9D2MQS9"/>
<comment type="caution">
    <text evidence="2">The sequence shown here is derived from an EMBL/GenBank/DDBJ whole genome shotgun (WGS) entry which is preliminary data.</text>
</comment>
<feature type="region of interest" description="Disordered" evidence="1">
    <location>
        <begin position="32"/>
        <end position="98"/>
    </location>
</feature>
<evidence type="ECO:0000313" key="2">
    <source>
        <dbReference type="EMBL" id="HJB91172.1"/>
    </source>
</evidence>
<accession>A0A9D2MQS9</accession>
<evidence type="ECO:0000256" key="1">
    <source>
        <dbReference type="SAM" id="MobiDB-lite"/>
    </source>
</evidence>
<evidence type="ECO:0008006" key="4">
    <source>
        <dbReference type="Google" id="ProtNLM"/>
    </source>
</evidence>
<dbReference type="EMBL" id="DWXE01000023">
    <property type="protein sequence ID" value="HJB91172.1"/>
    <property type="molecule type" value="Genomic_DNA"/>
</dbReference>
<reference evidence="2" key="2">
    <citation type="submission" date="2021-04" db="EMBL/GenBank/DDBJ databases">
        <authorList>
            <person name="Gilroy R."/>
        </authorList>
    </citation>
    <scope>NUCLEOTIDE SEQUENCE</scope>
    <source>
        <strain evidence="2">USAMLcec3-2134</strain>
    </source>
</reference>
<sequence length="224" mass="24630">MKRAGLLCAGVLLVAGIAGGCGGISQDISKDISRNGSGAETMASAEQTPEDVSEGEIKTESEETEESEETSASPAAEAEGERGSSEVVEMREEQPVPDELSLWSSLPFSGNDGEWELQIFVSREAMAAGAFAPDDSCRFFIRAVSPEGEYCFFDDRVQLGTPAADVWTDEQNRLHVVVRDFRTARYRITDYLFDEQRKAFYGVVELDYDGINYWGSLDVQEPQP</sequence>
<dbReference type="Proteomes" id="UP000886883">
    <property type="component" value="Unassembled WGS sequence"/>
</dbReference>
<proteinExistence type="predicted"/>
<protein>
    <recommendedName>
        <fullName evidence="4">Lipoprotein</fullName>
    </recommendedName>
</protein>
<dbReference type="PROSITE" id="PS51257">
    <property type="entry name" value="PROKAR_LIPOPROTEIN"/>
    <property type="match status" value="1"/>
</dbReference>
<feature type="compositionally biased region" description="Basic and acidic residues" evidence="1">
    <location>
        <begin position="79"/>
        <end position="94"/>
    </location>
</feature>
<name>A0A9D2MQS9_9FIRM</name>
<organism evidence="2 3">
    <name type="scientific">Candidatus Eisenbergiella merdigallinarum</name>
    <dbReference type="NCBI Taxonomy" id="2838552"/>
    <lineage>
        <taxon>Bacteria</taxon>
        <taxon>Bacillati</taxon>
        <taxon>Bacillota</taxon>
        <taxon>Clostridia</taxon>
        <taxon>Lachnospirales</taxon>
        <taxon>Lachnospiraceae</taxon>
        <taxon>Eisenbergiella</taxon>
    </lineage>
</organism>
<gene>
    <name evidence="2" type="ORF">H9763_06845</name>
</gene>